<dbReference type="CDD" id="cd21134">
    <property type="entry name" value="YTH"/>
    <property type="match status" value="1"/>
</dbReference>
<dbReference type="GO" id="GO:0061157">
    <property type="term" value="P:mRNA destabilization"/>
    <property type="evidence" value="ECO:0007669"/>
    <property type="project" value="TreeGrafter"/>
</dbReference>
<dbReference type="PANTHER" id="PTHR12357:SF88">
    <property type="entry name" value="YTH DOMAIN-CONTAINING FAMILY PROTEIN"/>
    <property type="match status" value="1"/>
</dbReference>
<comment type="function">
    <text evidence="1">Specifically recognizes and binds N6-methyladenosine (m6A)-containing RNAs, and regulates mRNA stability. M6A is a modification present at internal sites of mRNAs and some non-coding RNAs and plays a role in mRNA stability and processing.</text>
</comment>
<feature type="domain" description="YTH" evidence="3">
    <location>
        <begin position="371"/>
        <end position="512"/>
    </location>
</feature>
<keyword evidence="5" id="KW-1185">Reference proteome</keyword>
<dbReference type="GO" id="GO:0005737">
    <property type="term" value="C:cytoplasm"/>
    <property type="evidence" value="ECO:0007669"/>
    <property type="project" value="TreeGrafter"/>
</dbReference>
<evidence type="ECO:0000313" key="4">
    <source>
        <dbReference type="EMBL" id="CAD6246311.1"/>
    </source>
</evidence>
<dbReference type="Proteomes" id="UP000604825">
    <property type="component" value="Unassembled WGS sequence"/>
</dbReference>
<dbReference type="InterPro" id="IPR007275">
    <property type="entry name" value="YTH_domain"/>
</dbReference>
<gene>
    <name evidence="4" type="ORF">NCGR_LOCUS30579</name>
</gene>
<dbReference type="GO" id="GO:1990247">
    <property type="term" value="F:N6-methyladenosine-containing RNA reader activity"/>
    <property type="evidence" value="ECO:0007669"/>
    <property type="project" value="UniProtKB-UniRule"/>
</dbReference>
<feature type="region of interest" description="Disordered" evidence="2">
    <location>
        <begin position="1"/>
        <end position="36"/>
    </location>
</feature>
<proteinExistence type="inferred from homology"/>
<name>A0A811PSN5_9POAL</name>
<dbReference type="PROSITE" id="PS50882">
    <property type="entry name" value="YTH"/>
    <property type="match status" value="1"/>
</dbReference>
<keyword evidence="1" id="KW-0694">RNA-binding</keyword>
<protein>
    <recommendedName>
        <fullName evidence="1">YTH domain-containing family protein</fullName>
    </recommendedName>
</protein>
<dbReference type="AlphaFoldDB" id="A0A811PSN5"/>
<evidence type="ECO:0000256" key="2">
    <source>
        <dbReference type="SAM" id="MobiDB-lite"/>
    </source>
</evidence>
<feature type="compositionally biased region" description="Basic and acidic residues" evidence="2">
    <location>
        <begin position="652"/>
        <end position="661"/>
    </location>
</feature>
<comment type="caution">
    <text evidence="4">The sequence shown here is derived from an EMBL/GenBank/DDBJ whole genome shotgun (WGS) entry which is preliminary data.</text>
</comment>
<feature type="region of interest" description="Disordered" evidence="2">
    <location>
        <begin position="554"/>
        <end position="693"/>
    </location>
</feature>
<dbReference type="GO" id="GO:0003729">
    <property type="term" value="F:mRNA binding"/>
    <property type="evidence" value="ECO:0007669"/>
    <property type="project" value="UniProtKB-UniRule"/>
</dbReference>
<organism evidence="4 5">
    <name type="scientific">Miscanthus lutarioriparius</name>
    <dbReference type="NCBI Taxonomy" id="422564"/>
    <lineage>
        <taxon>Eukaryota</taxon>
        <taxon>Viridiplantae</taxon>
        <taxon>Streptophyta</taxon>
        <taxon>Embryophyta</taxon>
        <taxon>Tracheophyta</taxon>
        <taxon>Spermatophyta</taxon>
        <taxon>Magnoliopsida</taxon>
        <taxon>Liliopsida</taxon>
        <taxon>Poales</taxon>
        <taxon>Poaceae</taxon>
        <taxon>PACMAD clade</taxon>
        <taxon>Panicoideae</taxon>
        <taxon>Andropogonodae</taxon>
        <taxon>Andropogoneae</taxon>
        <taxon>Saccharinae</taxon>
        <taxon>Miscanthus</taxon>
    </lineage>
</organism>
<dbReference type="EMBL" id="CAJGYO010000007">
    <property type="protein sequence ID" value="CAD6246311.1"/>
    <property type="molecule type" value="Genomic_DNA"/>
</dbReference>
<accession>A0A811PSN5</accession>
<feature type="compositionally biased region" description="Polar residues" evidence="2">
    <location>
        <begin position="303"/>
        <end position="317"/>
    </location>
</feature>
<dbReference type="PANTHER" id="PTHR12357">
    <property type="entry name" value="YTH YT521-B HOMOLOGY DOMAIN-CONTAINING"/>
    <property type="match status" value="1"/>
</dbReference>
<evidence type="ECO:0000313" key="5">
    <source>
        <dbReference type="Proteomes" id="UP000604825"/>
    </source>
</evidence>
<sequence>MATASWVQPRLKPTGHVTEQARPSSVSPAKQRIGFRPSSVSPAKLRIGGFSIQGSKMGMTPEVMYGQNVFVPATANPYQYGYAEVGSPMEWYNHPSSLGYDGQDIYYPAEGMQCVYYAAPDNGSMHPTYSPYPSDPSFVPDGSFMPQEYVADPANSTCQIAPTSYYIPAVLPYAQDSVPGSATTPLHSPNVAFLPGIPGYAATSANAAFPLIAPVTTKSDIVMHPPVQSTIVPSKQFQDHAKPPKVQLHNLVPQKQELPDRCMVPAKLPHASQVSAHLSGNNCLGCAAGSDLQKWAAAEKFQPSSKSSGHLNGTGQKVHSLVDSEKPSNQSSAIVVKSYTSRLPVGNPDGTIIIRTDQYNRDDLRIDYTYAKFFVIKSIGEADVHKSIKYGVWSSSFNGNSKLDSAFRDADRISRRHSTKCPVFLFFSVNGSGHFCGMAEMVGPVDFHKDMDFWCQDKWTGCFPVRWHIVKDIQNCSLQHITLQNNENKPVTHSRDTQEIPYLPGISMIEIFKNIKARFCLFDDFMRYEAEEAQKKTHRRCKLSYNAPDFVPVAQRTKDASDTQQTKSSSVLVDKTSEIQNVAEKPHDAKVIKPQEPCVSENQTNEAEKENGVQESHCSGNQSQEDAAKAVTNHPPASSLKAGAEGKQQYWKKVENPKQHADSGAAQGSLKAPEKRLNGVSGSASAVPEGGEEQRVTAKLGSLKIGSKAVEADCKTNTVGVEKRLNGVSGSASAVPEGGEEQGVAAKLGSLKIGSNAVEADRKTNTVGVVTIGSMPVRVDSCDV</sequence>
<dbReference type="InterPro" id="IPR045168">
    <property type="entry name" value="YTH_prot"/>
</dbReference>
<reference evidence="4" key="1">
    <citation type="submission" date="2020-10" db="EMBL/GenBank/DDBJ databases">
        <authorList>
            <person name="Han B."/>
            <person name="Lu T."/>
            <person name="Zhao Q."/>
            <person name="Huang X."/>
            <person name="Zhao Y."/>
        </authorList>
    </citation>
    <scope>NUCLEOTIDE SEQUENCE</scope>
</reference>
<dbReference type="Gene3D" id="3.10.590.10">
    <property type="entry name" value="ph1033 like domains"/>
    <property type="match status" value="1"/>
</dbReference>
<dbReference type="Pfam" id="PF04146">
    <property type="entry name" value="YTH"/>
    <property type="match status" value="1"/>
</dbReference>
<feature type="compositionally biased region" description="Polar residues" evidence="2">
    <location>
        <begin position="562"/>
        <end position="571"/>
    </location>
</feature>
<feature type="compositionally biased region" description="Polar residues" evidence="2">
    <location>
        <begin position="613"/>
        <end position="625"/>
    </location>
</feature>
<dbReference type="OrthoDB" id="306690at2759"/>
<evidence type="ECO:0000259" key="3">
    <source>
        <dbReference type="PROSITE" id="PS50882"/>
    </source>
</evidence>
<evidence type="ECO:0000256" key="1">
    <source>
        <dbReference type="RuleBase" id="RU369095"/>
    </source>
</evidence>
<feature type="compositionally biased region" description="Basic and acidic residues" evidence="2">
    <location>
        <begin position="584"/>
        <end position="593"/>
    </location>
</feature>
<feature type="region of interest" description="Disordered" evidence="2">
    <location>
        <begin position="303"/>
        <end position="326"/>
    </location>
</feature>
<comment type="similarity">
    <text evidence="1">Belongs to the YTHDF family.</text>
</comment>